<dbReference type="GO" id="GO:0005524">
    <property type="term" value="F:ATP binding"/>
    <property type="evidence" value="ECO:0007669"/>
    <property type="project" value="UniProtKB-UniRule"/>
</dbReference>
<dbReference type="Gene3D" id="3.40.50.20">
    <property type="match status" value="1"/>
</dbReference>
<dbReference type="SUPFAM" id="SSF56059">
    <property type="entry name" value="Glutathione synthetase ATP-binding domain-like"/>
    <property type="match status" value="1"/>
</dbReference>
<protein>
    <submittedName>
        <fullName evidence="6">RimK family alpha-L-glutamate ligase</fullName>
    </submittedName>
</protein>
<dbReference type="GO" id="GO:0046872">
    <property type="term" value="F:metal ion binding"/>
    <property type="evidence" value="ECO:0007669"/>
    <property type="project" value="UniProtKB-KW"/>
</dbReference>
<gene>
    <name evidence="6" type="ORF">IAB05_03705</name>
</gene>
<dbReference type="InterPro" id="IPR011761">
    <property type="entry name" value="ATP-grasp"/>
</dbReference>
<dbReference type="Pfam" id="PF08443">
    <property type="entry name" value="RimK"/>
    <property type="match status" value="1"/>
</dbReference>
<keyword evidence="1" id="KW-0479">Metal-binding</keyword>
<dbReference type="GO" id="GO:0072590">
    <property type="term" value="F:N-acetyl-L-aspartate-L-glutamate ligase activity"/>
    <property type="evidence" value="ECO:0007669"/>
    <property type="project" value="TreeGrafter"/>
</dbReference>
<reference evidence="6" key="2">
    <citation type="journal article" date="2021" name="PeerJ">
        <title>Extensive microbial diversity within the chicken gut microbiome revealed by metagenomics and culture.</title>
        <authorList>
            <person name="Gilroy R."/>
            <person name="Ravi A."/>
            <person name="Getino M."/>
            <person name="Pursley I."/>
            <person name="Horton D.L."/>
            <person name="Alikhan N.F."/>
            <person name="Baker D."/>
            <person name="Gharbi K."/>
            <person name="Hall N."/>
            <person name="Watson M."/>
            <person name="Adriaenssens E.M."/>
            <person name="Foster-Nyarko E."/>
            <person name="Jarju S."/>
            <person name="Secka A."/>
            <person name="Antonio M."/>
            <person name="Oren A."/>
            <person name="Chaudhuri R.R."/>
            <person name="La Ragione R."/>
            <person name="Hildebrand F."/>
            <person name="Pallen M.J."/>
        </authorList>
    </citation>
    <scope>NUCLEOTIDE SEQUENCE</scope>
    <source>
        <strain evidence="6">18911</strain>
    </source>
</reference>
<name>A0A9D1MI58_9FIRM</name>
<dbReference type="Proteomes" id="UP000824094">
    <property type="component" value="Unassembled WGS sequence"/>
</dbReference>
<reference evidence="6" key="1">
    <citation type="submission" date="2020-10" db="EMBL/GenBank/DDBJ databases">
        <authorList>
            <person name="Gilroy R."/>
        </authorList>
    </citation>
    <scope>NUCLEOTIDE SEQUENCE</scope>
    <source>
        <strain evidence="6">18911</strain>
    </source>
</reference>
<dbReference type="InterPro" id="IPR004666">
    <property type="entry name" value="Rp_bS6_RimK/Lys_biosynth_LsyX"/>
</dbReference>
<evidence type="ECO:0000259" key="5">
    <source>
        <dbReference type="PROSITE" id="PS50975"/>
    </source>
</evidence>
<keyword evidence="3 4" id="KW-0067">ATP-binding</keyword>
<dbReference type="Gene3D" id="3.30.470.20">
    <property type="entry name" value="ATP-grasp fold, B domain"/>
    <property type="match status" value="1"/>
</dbReference>
<dbReference type="EMBL" id="DVNF01000110">
    <property type="protein sequence ID" value="HIU60483.1"/>
    <property type="molecule type" value="Genomic_DNA"/>
</dbReference>
<dbReference type="GO" id="GO:0005737">
    <property type="term" value="C:cytoplasm"/>
    <property type="evidence" value="ECO:0007669"/>
    <property type="project" value="TreeGrafter"/>
</dbReference>
<dbReference type="PANTHER" id="PTHR21621:SF0">
    <property type="entry name" value="BETA-CITRYLGLUTAMATE SYNTHASE B-RELATED"/>
    <property type="match status" value="1"/>
</dbReference>
<dbReference type="PANTHER" id="PTHR21621">
    <property type="entry name" value="RIBOSOMAL PROTEIN S6 MODIFICATION PROTEIN"/>
    <property type="match status" value="1"/>
</dbReference>
<dbReference type="PROSITE" id="PS50975">
    <property type="entry name" value="ATP_GRASP"/>
    <property type="match status" value="1"/>
</dbReference>
<dbReference type="NCBIfam" id="TIGR00768">
    <property type="entry name" value="rimK_fam"/>
    <property type="match status" value="1"/>
</dbReference>
<feature type="domain" description="ATP-grasp" evidence="5">
    <location>
        <begin position="76"/>
        <end position="264"/>
    </location>
</feature>
<dbReference type="Gene3D" id="3.30.1490.20">
    <property type="entry name" value="ATP-grasp fold, A domain"/>
    <property type="match status" value="1"/>
</dbReference>
<evidence type="ECO:0000256" key="2">
    <source>
        <dbReference type="ARBA" id="ARBA00022741"/>
    </source>
</evidence>
<organism evidence="6 7">
    <name type="scientific">Candidatus Stercoripulliclostridium merdigallinarum</name>
    <dbReference type="NCBI Taxonomy" id="2840951"/>
    <lineage>
        <taxon>Bacteria</taxon>
        <taxon>Bacillati</taxon>
        <taxon>Bacillota</taxon>
        <taxon>Clostridia</taxon>
        <taxon>Eubacteriales</taxon>
        <taxon>Candidatus Stercoripulliclostridium</taxon>
    </lineage>
</organism>
<evidence type="ECO:0000256" key="3">
    <source>
        <dbReference type="ARBA" id="ARBA00022840"/>
    </source>
</evidence>
<proteinExistence type="predicted"/>
<evidence type="ECO:0000256" key="4">
    <source>
        <dbReference type="PROSITE-ProRule" id="PRU00409"/>
    </source>
</evidence>
<evidence type="ECO:0000313" key="6">
    <source>
        <dbReference type="EMBL" id="HIU60483.1"/>
    </source>
</evidence>
<sequence>KEELEKVGFQADIIKNRYFLCQINDGGSIGCKADDYEFVIYLDKDKYIARMLEQSGLRLFNNFDAIEKCDDKMTTAICLSGSGIPMPETLPGLLCYTPGEAVPEESLRIVAEKLGFPLIAKACYGSMGKEVYMVNDFAELRATAEELKCRPHLYQKFIAGSRGKDIRLIVIGGRCVAAMIRQSKNDYRSNIELGGVGIPVNPPKAVVEMAEKAAKILNLDYCGVDVLFDENGYYLCEVNSNAFFKGIEQVTGINVAEKYVRHIISVTDANKR</sequence>
<keyword evidence="2 4" id="KW-0547">Nucleotide-binding</keyword>
<dbReference type="InterPro" id="IPR013815">
    <property type="entry name" value="ATP_grasp_subdomain_1"/>
</dbReference>
<evidence type="ECO:0000256" key="1">
    <source>
        <dbReference type="ARBA" id="ARBA00022723"/>
    </source>
</evidence>
<comment type="caution">
    <text evidence="6">The sequence shown here is derived from an EMBL/GenBank/DDBJ whole genome shotgun (WGS) entry which is preliminary data.</text>
</comment>
<keyword evidence="6" id="KW-0436">Ligase</keyword>
<accession>A0A9D1MI58</accession>
<evidence type="ECO:0000313" key="7">
    <source>
        <dbReference type="Proteomes" id="UP000824094"/>
    </source>
</evidence>
<dbReference type="InterPro" id="IPR013651">
    <property type="entry name" value="ATP-grasp_RimK-type"/>
</dbReference>
<feature type="non-terminal residue" evidence="6">
    <location>
        <position position="1"/>
    </location>
</feature>
<dbReference type="AlphaFoldDB" id="A0A9D1MI58"/>